<dbReference type="RefSeq" id="WP_167024267.1">
    <property type="nucleotide sequence ID" value="NZ_CP050177.1"/>
</dbReference>
<dbReference type="KEGG" id="slia:HA039_04865"/>
<gene>
    <name evidence="2" type="ORF">HA039_04865</name>
</gene>
<dbReference type="Proteomes" id="UP000501179">
    <property type="component" value="Chromosome"/>
</dbReference>
<dbReference type="PRINTS" id="PR01217">
    <property type="entry name" value="PRICHEXTENSN"/>
</dbReference>
<evidence type="ECO:0000313" key="2">
    <source>
        <dbReference type="EMBL" id="QIQ01705.1"/>
    </source>
</evidence>
<keyword evidence="3" id="KW-1185">Reference proteome</keyword>
<feature type="region of interest" description="Disordered" evidence="1">
    <location>
        <begin position="62"/>
        <end position="139"/>
    </location>
</feature>
<accession>A0A6G9GU08</accession>
<name>A0A6G9GU08_9ACTN</name>
<protein>
    <submittedName>
        <fullName evidence="2">Uncharacterized protein</fullName>
    </submittedName>
</protein>
<dbReference type="EMBL" id="CP050177">
    <property type="protein sequence ID" value="QIQ01705.1"/>
    <property type="molecule type" value="Genomic_DNA"/>
</dbReference>
<evidence type="ECO:0000256" key="1">
    <source>
        <dbReference type="SAM" id="MobiDB-lite"/>
    </source>
</evidence>
<organism evidence="2 3">
    <name type="scientific">Streptomyces liangshanensis</name>
    <dbReference type="NCBI Taxonomy" id="2717324"/>
    <lineage>
        <taxon>Bacteria</taxon>
        <taxon>Bacillati</taxon>
        <taxon>Actinomycetota</taxon>
        <taxon>Actinomycetes</taxon>
        <taxon>Kitasatosporales</taxon>
        <taxon>Streptomycetaceae</taxon>
        <taxon>Streptomyces</taxon>
    </lineage>
</organism>
<dbReference type="AlphaFoldDB" id="A0A6G9GU08"/>
<proteinExistence type="predicted"/>
<reference evidence="2 3" key="1">
    <citation type="submission" date="2020-03" db="EMBL/GenBank/DDBJ databases">
        <title>A novel species.</title>
        <authorList>
            <person name="Gao J."/>
        </authorList>
    </citation>
    <scope>NUCLEOTIDE SEQUENCE [LARGE SCALE GENOMIC DNA]</scope>
    <source>
        <strain evidence="2 3">QMT-12</strain>
    </source>
</reference>
<sequence>MTRKRSGETPGSQYTVHLNDAKGVVFGDHAVQHNRLSGRATGLVAAALALVLLSDNNTLVESARPAPPTPAALPGPTATPSVTKTPTPGPSPTLSPSSSPTRPAPPPAPPPTVRAPSPPASSTPPADPPPKPSPTRACRSRQQYRLNNRAQVWDAEGARIGEATSGTLFFRQESASYPTPVDDRYYGTVDEVISGSATGYVLRKKLDYVGTVEICD</sequence>
<evidence type="ECO:0000313" key="3">
    <source>
        <dbReference type="Proteomes" id="UP000501179"/>
    </source>
</evidence>
<feature type="compositionally biased region" description="Low complexity" evidence="1">
    <location>
        <begin position="74"/>
        <end position="86"/>
    </location>
</feature>
<feature type="compositionally biased region" description="Pro residues" evidence="1">
    <location>
        <begin position="102"/>
        <end position="133"/>
    </location>
</feature>